<evidence type="ECO:0000313" key="2">
    <source>
        <dbReference type="Proteomes" id="UP001057402"/>
    </source>
</evidence>
<proteinExistence type="predicted"/>
<name>A0ACB9MNV5_9MYRT</name>
<gene>
    <name evidence="1" type="ORF">MLD38_030472</name>
</gene>
<sequence>MGPSRDPCFPAMSVCSQGALNDPIVSLKRRYEECRSLSQSQSDGDDSGRFNGAAASTKDRSGSAHRLPGKRRRRMKEKLRTLQELLPNCNKADQVGVLDEAIEYLKTLQQQFLVLSTGSPMYMSPPPPPVMLPAGIQQMYAAYPGQFPVASVPRGMSLGAGVQFPLPPGPWTDGLGLQQPLPCILPFGQSTGCLSARSLSPEYSRPTNSSNDLVDTSDDDLVDTSDESESSSDGRFRNNGSPPDSTFKIRCSDL</sequence>
<organism evidence="1 2">
    <name type="scientific">Melastoma candidum</name>
    <dbReference type="NCBI Taxonomy" id="119954"/>
    <lineage>
        <taxon>Eukaryota</taxon>
        <taxon>Viridiplantae</taxon>
        <taxon>Streptophyta</taxon>
        <taxon>Embryophyta</taxon>
        <taxon>Tracheophyta</taxon>
        <taxon>Spermatophyta</taxon>
        <taxon>Magnoliopsida</taxon>
        <taxon>eudicotyledons</taxon>
        <taxon>Gunneridae</taxon>
        <taxon>Pentapetalae</taxon>
        <taxon>rosids</taxon>
        <taxon>malvids</taxon>
        <taxon>Myrtales</taxon>
        <taxon>Melastomataceae</taxon>
        <taxon>Melastomatoideae</taxon>
        <taxon>Melastomateae</taxon>
        <taxon>Melastoma</taxon>
    </lineage>
</organism>
<keyword evidence="2" id="KW-1185">Reference proteome</keyword>
<protein>
    <submittedName>
        <fullName evidence="1">Uncharacterized protein</fullName>
    </submittedName>
</protein>
<reference evidence="2" key="1">
    <citation type="journal article" date="2023" name="Front. Plant Sci.">
        <title>Chromosomal-level genome assembly of Melastoma candidum provides insights into trichome evolution.</title>
        <authorList>
            <person name="Zhong Y."/>
            <person name="Wu W."/>
            <person name="Sun C."/>
            <person name="Zou P."/>
            <person name="Liu Y."/>
            <person name="Dai S."/>
            <person name="Zhou R."/>
        </authorList>
    </citation>
    <scope>NUCLEOTIDE SEQUENCE [LARGE SCALE GENOMIC DNA]</scope>
</reference>
<accession>A0ACB9MNV5</accession>
<comment type="caution">
    <text evidence="1">The sequence shown here is derived from an EMBL/GenBank/DDBJ whole genome shotgun (WGS) entry which is preliminary data.</text>
</comment>
<evidence type="ECO:0000313" key="1">
    <source>
        <dbReference type="EMBL" id="KAI4325044.1"/>
    </source>
</evidence>
<dbReference type="EMBL" id="CM042888">
    <property type="protein sequence ID" value="KAI4325044.1"/>
    <property type="molecule type" value="Genomic_DNA"/>
</dbReference>
<dbReference type="Proteomes" id="UP001057402">
    <property type="component" value="Chromosome 9"/>
</dbReference>